<reference evidence="2" key="1">
    <citation type="journal article" date="2024" name="Proc. Natl. Acad. Sci. U.S.A.">
        <title>Extraordinary preservation of gene collinearity over three hundred million years revealed in homosporous lycophytes.</title>
        <authorList>
            <person name="Li C."/>
            <person name="Wickell D."/>
            <person name="Kuo L.Y."/>
            <person name="Chen X."/>
            <person name="Nie B."/>
            <person name="Liao X."/>
            <person name="Peng D."/>
            <person name="Ji J."/>
            <person name="Jenkins J."/>
            <person name="Williams M."/>
            <person name="Shu S."/>
            <person name="Plott C."/>
            <person name="Barry K."/>
            <person name="Rajasekar S."/>
            <person name="Grimwood J."/>
            <person name="Han X."/>
            <person name="Sun S."/>
            <person name="Hou Z."/>
            <person name="He W."/>
            <person name="Dai G."/>
            <person name="Sun C."/>
            <person name="Schmutz J."/>
            <person name="Leebens-Mack J.H."/>
            <person name="Li F.W."/>
            <person name="Wang L."/>
        </authorList>
    </citation>
    <scope>NUCLEOTIDE SEQUENCE [LARGE SCALE GENOMIC DNA]</scope>
    <source>
        <strain evidence="2">cv. PW_Plant_1</strain>
    </source>
</reference>
<proteinExistence type="predicted"/>
<keyword evidence="2" id="KW-1185">Reference proteome</keyword>
<organism evidence="1 2">
    <name type="scientific">Diphasiastrum complanatum</name>
    <name type="common">Issler's clubmoss</name>
    <name type="synonym">Lycopodium complanatum</name>
    <dbReference type="NCBI Taxonomy" id="34168"/>
    <lineage>
        <taxon>Eukaryota</taxon>
        <taxon>Viridiplantae</taxon>
        <taxon>Streptophyta</taxon>
        <taxon>Embryophyta</taxon>
        <taxon>Tracheophyta</taxon>
        <taxon>Lycopodiopsida</taxon>
        <taxon>Lycopodiales</taxon>
        <taxon>Lycopodiaceae</taxon>
        <taxon>Lycopodioideae</taxon>
        <taxon>Diphasiastrum</taxon>
    </lineage>
</organism>
<evidence type="ECO:0000313" key="2">
    <source>
        <dbReference type="Proteomes" id="UP001162992"/>
    </source>
</evidence>
<protein>
    <submittedName>
        <fullName evidence="1">Uncharacterized protein</fullName>
    </submittedName>
</protein>
<dbReference type="EMBL" id="CM055097">
    <property type="protein sequence ID" value="KAJ7552937.1"/>
    <property type="molecule type" value="Genomic_DNA"/>
</dbReference>
<accession>A0ACC2DFQ4</accession>
<dbReference type="Proteomes" id="UP001162992">
    <property type="component" value="Chromosome 6"/>
</dbReference>
<sequence>MAIVVRVISWMCLLFMITVMTCKLSYAARMLESASAASDGSVRVLVRVLFDGCFEQHIAKKGTFLPGVTAAVECKDHNDHVKFAASSIVSEHGEFFIEVPNEILRSKEIQSEFCFARILSSPHTSCNVSDSLGSTAPAAAPLVLKSRKGQKHVYITGPFVCSPPLARTSRAATSTIKPRPFDQSETTLESHAKAPSVKRTISNAKSRSLDKHSKRTKPSFSFPFAPPFQLPSPPFQLPPGGLTSPLPFVQPSPPTLPQLPPFFQPPPQLPLFPFPSPPSAGFLPSPGFPFLGQPPPSLT</sequence>
<evidence type="ECO:0000313" key="1">
    <source>
        <dbReference type="EMBL" id="KAJ7552937.1"/>
    </source>
</evidence>
<comment type="caution">
    <text evidence="1">The sequence shown here is derived from an EMBL/GenBank/DDBJ whole genome shotgun (WGS) entry which is preliminary data.</text>
</comment>
<name>A0ACC2DFQ4_DIPCM</name>
<gene>
    <name evidence="1" type="ORF">O6H91_06G077500</name>
</gene>